<name>A0A165LBW1_9BACI</name>
<gene>
    <name evidence="1" type="ORF">AV649_14040</name>
</gene>
<protein>
    <submittedName>
        <fullName evidence="1">Uncharacterized protein</fullName>
    </submittedName>
</protein>
<dbReference type="EMBL" id="LQQY01000007">
    <property type="protein sequence ID" value="KZE51614.1"/>
    <property type="molecule type" value="Genomic_DNA"/>
</dbReference>
<dbReference type="RefSeq" id="WP_063190706.1">
    <property type="nucleotide sequence ID" value="NZ_JBLGCT010000002.1"/>
</dbReference>
<organism evidence="1 2">
    <name type="scientific">Rossellomorea marisflavi</name>
    <dbReference type="NCBI Taxonomy" id="189381"/>
    <lineage>
        <taxon>Bacteria</taxon>
        <taxon>Bacillati</taxon>
        <taxon>Bacillota</taxon>
        <taxon>Bacilli</taxon>
        <taxon>Bacillales</taxon>
        <taxon>Bacillaceae</taxon>
        <taxon>Rossellomorea</taxon>
    </lineage>
</organism>
<dbReference type="AlphaFoldDB" id="A0A165LBW1"/>
<evidence type="ECO:0000313" key="2">
    <source>
        <dbReference type="Proteomes" id="UP000076510"/>
    </source>
</evidence>
<sequence>MLCGVQSCEDQSIRNYRRRHDGFPSATIHADRNGVQYEIQQTIDPITGVMPGDECWIAYNERTHQALIIKYASI</sequence>
<accession>A0A165LBW1</accession>
<comment type="caution">
    <text evidence="1">The sequence shown here is derived from an EMBL/GenBank/DDBJ whole genome shotgun (WGS) entry which is preliminary data.</text>
</comment>
<proteinExistence type="predicted"/>
<evidence type="ECO:0000313" key="1">
    <source>
        <dbReference type="EMBL" id="KZE51614.1"/>
    </source>
</evidence>
<dbReference type="OrthoDB" id="3823543at2"/>
<dbReference type="Proteomes" id="UP000076510">
    <property type="component" value="Unassembled WGS sequence"/>
</dbReference>
<reference evidence="2" key="1">
    <citation type="submission" date="2016-01" db="EMBL/GenBank/DDBJ databases">
        <title>Whole genome sequencing of Bhargavaea cecembensis T14.</title>
        <authorList>
            <person name="Hong K.W."/>
        </authorList>
    </citation>
    <scope>NUCLEOTIDE SEQUENCE [LARGE SCALE GENOMIC DNA]</scope>
    <source>
        <strain evidence="2">M19</strain>
    </source>
</reference>